<feature type="binding site" evidence="5">
    <location>
        <position position="220"/>
    </location>
    <ligand>
        <name>dimethylallyl diphosphate</name>
        <dbReference type="ChEBI" id="CHEBI:57623"/>
    </ligand>
</feature>
<protein>
    <recommendedName>
        <fullName evidence="5">4-hydroxy-3-methylbut-2-enyl diphosphate reductase</fullName>
        <shortName evidence="5">HMBPP reductase</shortName>
        <ecNumber evidence="5">1.17.7.4</ecNumber>
    </recommendedName>
</protein>
<evidence type="ECO:0000256" key="3">
    <source>
        <dbReference type="ARBA" id="ARBA00023004"/>
    </source>
</evidence>
<dbReference type="GO" id="GO:0050992">
    <property type="term" value="P:dimethylallyl diphosphate biosynthetic process"/>
    <property type="evidence" value="ECO:0007669"/>
    <property type="project" value="UniProtKB-UniRule"/>
</dbReference>
<keyword evidence="5" id="KW-0414">Isoprene biosynthesis</keyword>
<feature type="binding site" evidence="5">
    <location>
        <position position="95"/>
    </location>
    <ligand>
        <name>[4Fe-4S] cluster</name>
        <dbReference type="ChEBI" id="CHEBI:49883"/>
    </ligand>
</feature>
<feature type="binding site" evidence="5">
    <location>
        <position position="219"/>
    </location>
    <ligand>
        <name>dimethylallyl diphosphate</name>
        <dbReference type="ChEBI" id="CHEBI:57623"/>
    </ligand>
</feature>
<feature type="binding site" evidence="5">
    <location>
        <position position="123"/>
    </location>
    <ligand>
        <name>(2E)-4-hydroxy-3-methylbut-2-enyl diphosphate</name>
        <dbReference type="ChEBI" id="CHEBI:128753"/>
    </ligand>
</feature>
<feature type="binding site" evidence="5">
    <location>
        <position position="41"/>
    </location>
    <ligand>
        <name>isopentenyl diphosphate</name>
        <dbReference type="ChEBI" id="CHEBI:128769"/>
    </ligand>
</feature>
<dbReference type="UniPathway" id="UPA00056">
    <property type="reaction ID" value="UER00097"/>
</dbReference>
<dbReference type="GO" id="GO:0051539">
    <property type="term" value="F:4 iron, 4 sulfur cluster binding"/>
    <property type="evidence" value="ECO:0007669"/>
    <property type="project" value="UniProtKB-UniRule"/>
</dbReference>
<feature type="binding site" evidence="5">
    <location>
        <position position="73"/>
    </location>
    <ligand>
        <name>dimethylallyl diphosphate</name>
        <dbReference type="ChEBI" id="CHEBI:57623"/>
    </ligand>
</feature>
<comment type="function">
    <text evidence="5">Catalyzes the conversion of 1-hydroxy-2-methyl-2-(E)-butenyl 4-diphosphate (HMBPP) into a mixture of isopentenyl diphosphate (IPP) and dimethylallyl diphosphate (DMAPP). Acts in the terminal step of the DOXP/MEP pathway for isoprenoid precursor biosynthesis.</text>
</comment>
<keyword evidence="2 5" id="KW-0479">Metal-binding</keyword>
<dbReference type="AlphaFoldDB" id="A0A7V4E4Z9"/>
<feature type="binding site" evidence="5">
    <location>
        <position position="218"/>
    </location>
    <ligand>
        <name>(2E)-4-hydroxy-3-methylbut-2-enyl diphosphate</name>
        <dbReference type="ChEBI" id="CHEBI:128753"/>
    </ligand>
</feature>
<name>A0A7V4E4Z9_UNCW3</name>
<keyword evidence="4 5" id="KW-0411">Iron-sulfur</keyword>
<comment type="caution">
    <text evidence="6">The sequence shown here is derived from an EMBL/GenBank/DDBJ whole genome shotgun (WGS) entry which is preliminary data.</text>
</comment>
<dbReference type="GO" id="GO:0016114">
    <property type="term" value="P:terpenoid biosynthetic process"/>
    <property type="evidence" value="ECO:0007669"/>
    <property type="project" value="UniProtKB-UniRule"/>
</dbReference>
<feature type="binding site" evidence="5">
    <location>
        <position position="41"/>
    </location>
    <ligand>
        <name>dimethylallyl diphosphate</name>
        <dbReference type="ChEBI" id="CHEBI:57623"/>
    </ligand>
</feature>
<dbReference type="Pfam" id="PF02401">
    <property type="entry name" value="LYTB"/>
    <property type="match status" value="1"/>
</dbReference>
<dbReference type="HAMAP" id="MF_00191">
    <property type="entry name" value="IspH"/>
    <property type="match status" value="1"/>
</dbReference>
<comment type="similarity">
    <text evidence="5">Belongs to the IspH family.</text>
</comment>
<sequence length="287" mass="32048">MPEVKLTEEYGFCFGVRRAIEIAKRSLKEGKSFDSLGPIIHNEHVVEELRKEGVEVVNNVEESKKKLILIRTHGVPPEIYDKAKSLGKELIDCTCPFVSNAQKWAKKFYEEGYIVVVVGKKDHPEVIGIVGHTDGNAIVVSSSKELNVELIRHKKVGVVAQTTSRLDMIQDVMNKLVEEASEVRFANTRCNTTQKRQEQVEKLSKEVDVMVIVGGKNSSNTRRLFEIASKNCKKAYLVSSSDELSEDWFYNINSVGVSGGASTPPEMVEEVYEKIKNLLGGGRYGRG</sequence>
<dbReference type="EC" id="1.17.7.4" evidence="5"/>
<feature type="binding site" evidence="5">
    <location>
        <position position="162"/>
    </location>
    <ligand>
        <name>(2E)-4-hydroxy-3-methylbut-2-enyl diphosphate</name>
        <dbReference type="ChEBI" id="CHEBI:128753"/>
    </ligand>
</feature>
<feature type="binding site" evidence="5">
    <location>
        <position position="73"/>
    </location>
    <ligand>
        <name>isopentenyl diphosphate</name>
        <dbReference type="ChEBI" id="CHEBI:128769"/>
    </ligand>
</feature>
<dbReference type="NCBIfam" id="NF002187">
    <property type="entry name" value="PRK01045.1-1"/>
    <property type="match status" value="1"/>
</dbReference>
<dbReference type="CDD" id="cd13944">
    <property type="entry name" value="lytB_ispH"/>
    <property type="match status" value="1"/>
</dbReference>
<dbReference type="PANTHER" id="PTHR30426:SF0">
    <property type="entry name" value="4-HYDROXY-3-METHYLBUT-2-ENYL DIPHOSPHATE REDUCTASE"/>
    <property type="match status" value="1"/>
</dbReference>
<comment type="pathway">
    <text evidence="5">Isoprenoid biosynthesis; isopentenyl diphosphate biosynthesis via DXP pathway; isopentenyl diphosphate from 1-deoxy-D-xylulose 5-phosphate: step 6/6.</text>
</comment>
<dbReference type="PANTHER" id="PTHR30426">
    <property type="entry name" value="4-HYDROXY-3-METHYLBUT-2-ENYL DIPHOSPHATE REDUCTASE"/>
    <property type="match status" value="1"/>
</dbReference>
<feature type="binding site" evidence="5">
    <location>
        <position position="262"/>
    </location>
    <ligand>
        <name>isopentenyl diphosphate</name>
        <dbReference type="ChEBI" id="CHEBI:128769"/>
    </ligand>
</feature>
<feature type="binding site" evidence="5">
    <location>
        <position position="220"/>
    </location>
    <ligand>
        <name>isopentenyl diphosphate</name>
        <dbReference type="ChEBI" id="CHEBI:128769"/>
    </ligand>
</feature>
<comment type="catalytic activity">
    <reaction evidence="5">
        <text>dimethylallyl diphosphate + 2 oxidized [2Fe-2S]-[ferredoxin] + H2O = (2E)-4-hydroxy-3-methylbut-2-enyl diphosphate + 2 reduced [2Fe-2S]-[ferredoxin] + 2 H(+)</text>
        <dbReference type="Rhea" id="RHEA:24825"/>
        <dbReference type="Rhea" id="RHEA-COMP:10000"/>
        <dbReference type="Rhea" id="RHEA-COMP:10001"/>
        <dbReference type="ChEBI" id="CHEBI:15377"/>
        <dbReference type="ChEBI" id="CHEBI:15378"/>
        <dbReference type="ChEBI" id="CHEBI:33737"/>
        <dbReference type="ChEBI" id="CHEBI:33738"/>
        <dbReference type="ChEBI" id="CHEBI:57623"/>
        <dbReference type="ChEBI" id="CHEBI:128753"/>
        <dbReference type="EC" id="1.17.7.4"/>
    </reaction>
</comment>
<organism evidence="6">
    <name type="scientific">candidate division WOR-3 bacterium</name>
    <dbReference type="NCBI Taxonomy" id="2052148"/>
    <lineage>
        <taxon>Bacteria</taxon>
        <taxon>Bacteria division WOR-3</taxon>
    </lineage>
</organism>
<feature type="binding site" evidence="5">
    <location>
        <position position="219"/>
    </location>
    <ligand>
        <name>isopentenyl diphosphate</name>
        <dbReference type="ChEBI" id="CHEBI:128769"/>
    </ligand>
</feature>
<evidence type="ECO:0000256" key="1">
    <source>
        <dbReference type="ARBA" id="ARBA00022485"/>
    </source>
</evidence>
<dbReference type="Gene3D" id="3.40.50.11270">
    <property type="match status" value="1"/>
</dbReference>
<accession>A0A7V4E4Z9</accession>
<comment type="cofactor">
    <cofactor evidence="5">
        <name>[4Fe-4S] cluster</name>
        <dbReference type="ChEBI" id="CHEBI:49883"/>
    </cofactor>
    <text evidence="5">Binds 1 [4Fe-4S] cluster per subunit.</text>
</comment>
<dbReference type="NCBIfam" id="TIGR00216">
    <property type="entry name" value="ispH_lytB"/>
    <property type="match status" value="1"/>
</dbReference>
<feature type="binding site" evidence="5">
    <location>
        <position position="220"/>
    </location>
    <ligand>
        <name>(2E)-4-hydroxy-3-methylbut-2-enyl diphosphate</name>
        <dbReference type="ChEBI" id="CHEBI:128753"/>
    </ligand>
</feature>
<evidence type="ECO:0000256" key="5">
    <source>
        <dbReference type="HAMAP-Rule" id="MF_00191"/>
    </source>
</evidence>
<reference evidence="6" key="1">
    <citation type="journal article" date="2020" name="mSystems">
        <title>Genome- and Community-Level Interaction Insights into Carbon Utilization and Element Cycling Functions of Hydrothermarchaeota in Hydrothermal Sediment.</title>
        <authorList>
            <person name="Zhou Z."/>
            <person name="Liu Y."/>
            <person name="Xu W."/>
            <person name="Pan J."/>
            <person name="Luo Z.H."/>
            <person name="Li M."/>
        </authorList>
    </citation>
    <scope>NUCLEOTIDE SEQUENCE [LARGE SCALE GENOMIC DNA]</scope>
    <source>
        <strain evidence="6">SpSt-69</strain>
    </source>
</reference>
<feature type="binding site" evidence="5">
    <location>
        <position position="41"/>
    </location>
    <ligand>
        <name>(2E)-4-hydroxy-3-methylbut-2-enyl diphosphate</name>
        <dbReference type="ChEBI" id="CHEBI:128753"/>
    </ligand>
</feature>
<evidence type="ECO:0000256" key="4">
    <source>
        <dbReference type="ARBA" id="ARBA00023014"/>
    </source>
</evidence>
<dbReference type="GO" id="GO:0046872">
    <property type="term" value="F:metal ion binding"/>
    <property type="evidence" value="ECO:0007669"/>
    <property type="project" value="UniProtKB-KW"/>
</dbReference>
<dbReference type="GO" id="GO:0051745">
    <property type="term" value="F:4-hydroxy-3-methylbut-2-enyl diphosphate reductase activity"/>
    <property type="evidence" value="ECO:0007669"/>
    <property type="project" value="UniProtKB-UniRule"/>
</dbReference>
<feature type="active site" description="Proton donor" evidence="5">
    <location>
        <position position="125"/>
    </location>
</feature>
<feature type="binding site" evidence="5">
    <location>
        <position position="13"/>
    </location>
    <ligand>
        <name>[4Fe-4S] cluster</name>
        <dbReference type="ChEBI" id="CHEBI:49883"/>
    </ligand>
</feature>
<proteinExistence type="inferred from homology"/>
<keyword evidence="1 5" id="KW-0004">4Fe-4S</keyword>
<dbReference type="UniPathway" id="UPA00059">
    <property type="reaction ID" value="UER00105"/>
</dbReference>
<feature type="binding site" evidence="5">
    <location>
        <position position="73"/>
    </location>
    <ligand>
        <name>(2E)-4-hydroxy-3-methylbut-2-enyl diphosphate</name>
        <dbReference type="ChEBI" id="CHEBI:128753"/>
    </ligand>
</feature>
<dbReference type="GO" id="GO:0019288">
    <property type="term" value="P:isopentenyl diphosphate biosynthetic process, methylerythritol 4-phosphate pathway"/>
    <property type="evidence" value="ECO:0007669"/>
    <property type="project" value="UniProtKB-UniRule"/>
</dbReference>
<feature type="binding site" evidence="5">
    <location>
        <position position="219"/>
    </location>
    <ligand>
        <name>(2E)-4-hydroxy-3-methylbut-2-enyl diphosphate</name>
        <dbReference type="ChEBI" id="CHEBI:128753"/>
    </ligand>
</feature>
<feature type="binding site" evidence="5">
    <location>
        <position position="190"/>
    </location>
    <ligand>
        <name>[4Fe-4S] cluster</name>
        <dbReference type="ChEBI" id="CHEBI:49883"/>
    </ligand>
</feature>
<comment type="catalytic activity">
    <reaction evidence="5">
        <text>isopentenyl diphosphate + 2 oxidized [2Fe-2S]-[ferredoxin] + H2O = (2E)-4-hydroxy-3-methylbut-2-enyl diphosphate + 2 reduced [2Fe-2S]-[ferredoxin] + 2 H(+)</text>
        <dbReference type="Rhea" id="RHEA:24488"/>
        <dbReference type="Rhea" id="RHEA-COMP:10000"/>
        <dbReference type="Rhea" id="RHEA-COMP:10001"/>
        <dbReference type="ChEBI" id="CHEBI:15377"/>
        <dbReference type="ChEBI" id="CHEBI:15378"/>
        <dbReference type="ChEBI" id="CHEBI:33737"/>
        <dbReference type="ChEBI" id="CHEBI:33738"/>
        <dbReference type="ChEBI" id="CHEBI:128753"/>
        <dbReference type="ChEBI" id="CHEBI:128769"/>
        <dbReference type="EC" id="1.17.7.4"/>
    </reaction>
</comment>
<evidence type="ECO:0000313" key="6">
    <source>
        <dbReference type="EMBL" id="HGL17216.1"/>
    </source>
</evidence>
<feature type="binding site" evidence="5">
    <location>
        <position position="218"/>
    </location>
    <ligand>
        <name>isopentenyl diphosphate</name>
        <dbReference type="ChEBI" id="CHEBI:128769"/>
    </ligand>
</feature>
<gene>
    <name evidence="5" type="primary">ispH</name>
    <name evidence="6" type="ORF">ENU66_02620</name>
</gene>
<dbReference type="InterPro" id="IPR003451">
    <property type="entry name" value="LytB/IspH"/>
</dbReference>
<feature type="binding site" evidence="5">
    <location>
        <position position="123"/>
    </location>
    <ligand>
        <name>isopentenyl diphosphate</name>
        <dbReference type="ChEBI" id="CHEBI:128769"/>
    </ligand>
</feature>
<comment type="pathway">
    <text evidence="5">Isoprenoid biosynthesis; dimethylallyl diphosphate biosynthesis; dimethylallyl diphosphate from (2E)-4-hydroxy-3-methylbutenyl diphosphate: step 1/1.</text>
</comment>
<feature type="binding site" evidence="5">
    <location>
        <position position="262"/>
    </location>
    <ligand>
        <name>(2E)-4-hydroxy-3-methylbut-2-enyl diphosphate</name>
        <dbReference type="ChEBI" id="CHEBI:128753"/>
    </ligand>
</feature>
<evidence type="ECO:0000256" key="2">
    <source>
        <dbReference type="ARBA" id="ARBA00022723"/>
    </source>
</evidence>
<feature type="binding site" evidence="5">
    <location>
        <position position="123"/>
    </location>
    <ligand>
        <name>dimethylallyl diphosphate</name>
        <dbReference type="ChEBI" id="CHEBI:57623"/>
    </ligand>
</feature>
<keyword evidence="5 6" id="KW-0560">Oxidoreductase</keyword>
<keyword evidence="3 5" id="KW-0408">Iron</keyword>
<dbReference type="Gene3D" id="3.40.1010.20">
    <property type="entry name" value="4-hydroxy-3-methylbut-2-enyl diphosphate reductase, catalytic domain"/>
    <property type="match status" value="2"/>
</dbReference>
<feature type="binding site" evidence="5">
    <location>
        <position position="218"/>
    </location>
    <ligand>
        <name>dimethylallyl diphosphate</name>
        <dbReference type="ChEBI" id="CHEBI:57623"/>
    </ligand>
</feature>
<feature type="binding site" evidence="5">
    <location>
        <position position="262"/>
    </location>
    <ligand>
        <name>dimethylallyl diphosphate</name>
        <dbReference type="ChEBI" id="CHEBI:57623"/>
    </ligand>
</feature>
<dbReference type="EMBL" id="DTDJ01000022">
    <property type="protein sequence ID" value="HGL17216.1"/>
    <property type="molecule type" value="Genomic_DNA"/>
</dbReference>